<gene>
    <name evidence="1" type="ORF">BN7_5677</name>
</gene>
<proteinExistence type="predicted"/>
<dbReference type="InterPro" id="IPR023213">
    <property type="entry name" value="CAT-like_dom_sf"/>
</dbReference>
<dbReference type="InterPro" id="IPR010828">
    <property type="entry name" value="Atf2/Sli1-like"/>
</dbReference>
<dbReference type="Gene3D" id="3.30.559.30">
    <property type="entry name" value="Nonribosomal peptide synthetase, condensation domain"/>
    <property type="match status" value="1"/>
</dbReference>
<dbReference type="PANTHER" id="PTHR28037">
    <property type="entry name" value="ALCOHOL O-ACETYLTRANSFERASE 1-RELATED"/>
    <property type="match status" value="1"/>
</dbReference>
<keyword evidence="2" id="KW-1185">Reference proteome</keyword>
<organism evidence="1 2">
    <name type="scientific">Wickerhamomyces ciferrii (strain ATCC 14091 / BCRC 22168 / CBS 111 / JCM 3599 / NBRC 0793 / NRRL Y-1031 F-60-10)</name>
    <name type="common">Yeast</name>
    <name type="synonym">Pichia ciferrii</name>
    <dbReference type="NCBI Taxonomy" id="1206466"/>
    <lineage>
        <taxon>Eukaryota</taxon>
        <taxon>Fungi</taxon>
        <taxon>Dikarya</taxon>
        <taxon>Ascomycota</taxon>
        <taxon>Saccharomycotina</taxon>
        <taxon>Saccharomycetes</taxon>
        <taxon>Phaffomycetales</taxon>
        <taxon>Wickerhamomycetaceae</taxon>
        <taxon>Wickerhamomyces</taxon>
    </lineage>
</organism>
<dbReference type="EMBL" id="CAIF01000227">
    <property type="protein sequence ID" value="CCH46089.1"/>
    <property type="molecule type" value="Genomic_DNA"/>
</dbReference>
<dbReference type="SUPFAM" id="SSF52777">
    <property type="entry name" value="CoA-dependent acyltransferases"/>
    <property type="match status" value="1"/>
</dbReference>
<dbReference type="InParanoid" id="K0KX78"/>
<reference evidence="1 2" key="1">
    <citation type="journal article" date="2012" name="Eukaryot. Cell">
        <title>Draft genome sequence of Wickerhamomyces ciferrii NRRL Y-1031 F-60-10.</title>
        <authorList>
            <person name="Schneider J."/>
            <person name="Andrea H."/>
            <person name="Blom J."/>
            <person name="Jaenicke S."/>
            <person name="Ruckert C."/>
            <person name="Schorsch C."/>
            <person name="Szczepanowski R."/>
            <person name="Farwick M."/>
            <person name="Goesmann A."/>
            <person name="Puhler A."/>
            <person name="Schaffer S."/>
            <person name="Tauch A."/>
            <person name="Kohler T."/>
            <person name="Brinkrolf K."/>
        </authorList>
    </citation>
    <scope>NUCLEOTIDE SEQUENCE [LARGE SCALE GENOMIC DNA]</scope>
    <source>
        <strain evidence="2">ATCC 14091 / BCRC 22168 / CBS 111 / JCM 3599 / NBRC 0793 / NRRL Y-1031 F-60-10</strain>
    </source>
</reference>
<evidence type="ECO:0000313" key="1">
    <source>
        <dbReference type="EMBL" id="CCH46089.1"/>
    </source>
</evidence>
<evidence type="ECO:0000313" key="2">
    <source>
        <dbReference type="Proteomes" id="UP000009328"/>
    </source>
</evidence>
<name>K0KX78_WICCF</name>
<dbReference type="GO" id="GO:0008080">
    <property type="term" value="F:N-acetyltransferase activity"/>
    <property type="evidence" value="ECO:0007669"/>
    <property type="project" value="TreeGrafter"/>
</dbReference>
<dbReference type="STRING" id="1206466.K0KX78"/>
<dbReference type="AlphaFoldDB" id="K0KX78"/>
<dbReference type="Proteomes" id="UP000009328">
    <property type="component" value="Unassembled WGS sequence"/>
</dbReference>
<sequence length="436" mass="50852">MASRVEQELTPHELYQCYKNINKVTSCFLVGLKLSQKLDPEIFEDAIKELFLSRRRLKFSIYMEDENKPILIELSNFPSNCIEFWSTDDDQETLLNKFHNIYFEFGKRHELSYKFIIVNNEWIYFICEHTLFDGSSAALILEDILKILNTEELPPDPNQYDELELNQISKPSYGLLATKTMESCAPNWINEKFRYLFNPLLSNESLKPGWIINTPKKHTYQYPIHIISFDRYDFQTLKELGKKHGVKFTSFWSYLNLLSFSKMEDENITLMIPYNVRPLLSDIYERAYGLIVSSIQHIFKPPNPSTANIEWEYCKNLEKTLSEKNLIYSAGQVGLLDYYDPLDLVKRNINKPRSATLEISNLGLRKWVGMDDLHAKEYIFSQANSLTGALITQSIASTNEKVNIVIGCAPEFEVYFTEYIDNLEYLVKDVLNGNLE</sequence>
<dbReference type="Pfam" id="PF07247">
    <property type="entry name" value="AATase"/>
    <property type="match status" value="1"/>
</dbReference>
<dbReference type="HOGENOM" id="CLU_624393_0_0_1"/>
<dbReference type="Gene3D" id="3.30.559.10">
    <property type="entry name" value="Chloramphenicol acetyltransferase-like domain"/>
    <property type="match status" value="1"/>
</dbReference>
<protein>
    <recommendedName>
        <fullName evidence="3">Alcohol acetyltransferase</fullName>
    </recommendedName>
</protein>
<dbReference type="FunCoup" id="K0KX78">
    <property type="interactions" value="13"/>
</dbReference>
<evidence type="ECO:0008006" key="3">
    <source>
        <dbReference type="Google" id="ProtNLM"/>
    </source>
</evidence>
<accession>K0KX78</accession>
<comment type="caution">
    <text evidence="1">The sequence shown here is derived from an EMBL/GenBank/DDBJ whole genome shotgun (WGS) entry which is preliminary data.</text>
</comment>
<dbReference type="PANTHER" id="PTHR28037:SF1">
    <property type="entry name" value="ALCOHOL O-ACETYLTRANSFERASE 1-RELATED"/>
    <property type="match status" value="1"/>
</dbReference>
<dbReference type="eggNOG" id="ENOG502RC91">
    <property type="taxonomic scope" value="Eukaryota"/>
</dbReference>
<dbReference type="InterPro" id="IPR052058">
    <property type="entry name" value="Alcohol_O-acetyltransferase"/>
</dbReference>